<keyword evidence="13" id="KW-1185">Reference proteome</keyword>
<keyword evidence="4" id="KW-0547">Nucleotide-binding</keyword>
<protein>
    <submittedName>
        <fullName evidence="12">Chromodomain-helicase-DNA-binding protein 2</fullName>
    </submittedName>
</protein>
<evidence type="ECO:0000256" key="4">
    <source>
        <dbReference type="ARBA" id="ARBA00022741"/>
    </source>
</evidence>
<dbReference type="GO" id="GO:0140658">
    <property type="term" value="F:ATP-dependent chromatin remodeler activity"/>
    <property type="evidence" value="ECO:0007669"/>
    <property type="project" value="TreeGrafter"/>
</dbReference>
<keyword evidence="5" id="KW-0378">Hydrolase</keyword>
<dbReference type="Pfam" id="PF13907">
    <property type="entry name" value="CHD1-like_C"/>
    <property type="match status" value="1"/>
</dbReference>
<dbReference type="GO" id="GO:0034728">
    <property type="term" value="P:nucleosome organization"/>
    <property type="evidence" value="ECO:0007669"/>
    <property type="project" value="TreeGrafter"/>
</dbReference>
<dbReference type="GO" id="GO:0042393">
    <property type="term" value="F:histone binding"/>
    <property type="evidence" value="ECO:0007669"/>
    <property type="project" value="TreeGrafter"/>
</dbReference>
<evidence type="ECO:0000256" key="5">
    <source>
        <dbReference type="ARBA" id="ARBA00022801"/>
    </source>
</evidence>
<dbReference type="PROSITE" id="PS51192">
    <property type="entry name" value="HELICASE_ATP_BIND_1"/>
    <property type="match status" value="1"/>
</dbReference>
<dbReference type="Pfam" id="PF18375">
    <property type="entry name" value="CDH1_2_SANT_HL1"/>
    <property type="match status" value="1"/>
</dbReference>
<reference evidence="12" key="1">
    <citation type="journal article" date="2023" name="G3 (Bethesda)">
        <title>Whole genome assembly and annotation of the endangered Caribbean coral Acropora cervicornis.</title>
        <authorList>
            <person name="Selwyn J.D."/>
            <person name="Vollmer S.V."/>
        </authorList>
    </citation>
    <scope>NUCLEOTIDE SEQUENCE</scope>
    <source>
        <strain evidence="12">K2</strain>
    </source>
</reference>
<dbReference type="GO" id="GO:0005634">
    <property type="term" value="C:nucleus"/>
    <property type="evidence" value="ECO:0007669"/>
    <property type="project" value="UniProtKB-SubCell"/>
</dbReference>
<dbReference type="InterPro" id="IPR025260">
    <property type="entry name" value="CHD1-like_C"/>
</dbReference>
<dbReference type="EMBL" id="JARQWQ010000069">
    <property type="protein sequence ID" value="KAK2554562.1"/>
    <property type="molecule type" value="Genomic_DNA"/>
</dbReference>
<evidence type="ECO:0000256" key="9">
    <source>
        <dbReference type="SAM" id="MobiDB-lite"/>
    </source>
</evidence>
<keyword evidence="6" id="KW-0067">ATP-binding</keyword>
<evidence type="ECO:0000313" key="13">
    <source>
        <dbReference type="Proteomes" id="UP001249851"/>
    </source>
</evidence>
<dbReference type="Gene3D" id="1.10.10.60">
    <property type="entry name" value="Homeodomain-like"/>
    <property type="match status" value="1"/>
</dbReference>
<feature type="region of interest" description="Disordered" evidence="9">
    <location>
        <begin position="1131"/>
        <end position="1353"/>
    </location>
</feature>
<evidence type="ECO:0000256" key="8">
    <source>
        <dbReference type="ARBA" id="ARBA00023242"/>
    </source>
</evidence>
<feature type="compositionally biased region" description="Basic and acidic residues" evidence="9">
    <location>
        <begin position="1020"/>
        <end position="1029"/>
    </location>
</feature>
<dbReference type="Proteomes" id="UP001249851">
    <property type="component" value="Unassembled WGS sequence"/>
</dbReference>
<proteinExistence type="inferred from homology"/>
<dbReference type="GO" id="GO:0000785">
    <property type="term" value="C:chromatin"/>
    <property type="evidence" value="ECO:0007669"/>
    <property type="project" value="TreeGrafter"/>
</dbReference>
<dbReference type="InterPro" id="IPR038718">
    <property type="entry name" value="SNF2-like_sf"/>
</dbReference>
<dbReference type="Gene3D" id="6.10.140.1440">
    <property type="match status" value="1"/>
</dbReference>
<feature type="compositionally biased region" description="Basic and acidic residues" evidence="9">
    <location>
        <begin position="1131"/>
        <end position="1142"/>
    </location>
</feature>
<feature type="region of interest" description="Disordered" evidence="9">
    <location>
        <begin position="618"/>
        <end position="685"/>
    </location>
</feature>
<feature type="compositionally biased region" description="Basic residues" evidence="9">
    <location>
        <begin position="901"/>
        <end position="913"/>
    </location>
</feature>
<dbReference type="GO" id="GO:0003682">
    <property type="term" value="F:chromatin binding"/>
    <property type="evidence" value="ECO:0007669"/>
    <property type="project" value="TreeGrafter"/>
</dbReference>
<comment type="subcellular location">
    <subcellularLocation>
        <location evidence="1">Nucleus</location>
    </subcellularLocation>
</comment>
<dbReference type="Pfam" id="PF00271">
    <property type="entry name" value="Helicase_C"/>
    <property type="match status" value="1"/>
</dbReference>
<evidence type="ECO:0000256" key="1">
    <source>
        <dbReference type="ARBA" id="ARBA00004123"/>
    </source>
</evidence>
<dbReference type="InterPro" id="IPR056302">
    <property type="entry name" value="CHD1-2/Hrp3_HTH"/>
</dbReference>
<sequence length="1353" mass="154845">MEDLFQDFTKIKLMLISIDSNLIGFRGEVPRFTDRDRSLCQSRNNHLFWAVGISGCEITNWMDSIGLLILGAKALYGPFLLVVPLSTMAAWQREFDLWGEGINVVVYLGDVTSRNKIREFEWYRSNSKSLKFNALLTTYEILLKDKSTLGTVNWCCLVVDEAHRLKNDDSLLYKALKEFNTYHRVLITGTPLQNSLKELWALLHFIMPSRFDSWETFENMHATQEEKDSGFSTLHKELEPFLLRRVKKDVEKSLPAKVEQILRVEMSSIQKQYYRWILTKNFAALNKGLKGNTNSFLNIVMELKKCCNHAQLIRADNYQATADPLQNLIRGSGKLFLLDKLLCRLKETGHRVLIFSQMVRMLDILAEYLQLRHFLFQRLDGSIKGDIRKQALDHFNAEGSEDFCFLLSTRAGGLGINLATADTVIIFDSDWNPQNDLQAQARAHRIGQRNQVNIYRLVSKGSIEEDILERAKRKMVLDHLIIQRMDTTGRKVLSKTSAASSSGNPFNKEELSAILKFGAEELFKEGDRGDTQLQEMDIDDILRGAETRDSDDHPQTIGEELLSQFKVASISLDADEDEVAMVNQDMKLKDEAKSWSDIIPSKERQKLADEEEQKKQLELYLPKRSRKTVKKMNYGKPGNSDSERDENIAKKGRSRKKRSESESEEESGTEGKETKRKRGRPRTIKREDVEGFNDAEIRRFVKGYKKFGRPRTRLSAIAADAELEDKSTEDLSRLADILHNSCVKAVVEYEEKLKEDPNFDGKKRGATVRLSNVTVNAPSVLKHEEDLESVVSIMPEDHDARRKFRLMTPVKNVHWGVQWDVPDDSMLLVGIFEYGLGSWEAIKADPTLQLSSKILPPGNLKPQDKHLQTRVEYLVKLLKQAAVEDKAEQLRKSSLMLKSKIRQLKKKEPKKSKAPLDVESLNSSAAPSPKEVVLSPPDSTENKEEGAAMDTNQEEQAVTDGGKKKRKVPKKKENGKEETDKPKRQKKEKKETVAEKKPETMEVPIAERSPVSPTGDDMAGEGKDDDKPRGTYALADMDKATFDECKEKMRPVKRALKMLESPEENMNESDQVAQTRQCLLKIGDHILDITSHHRDSEVETLWRNNLWTFVSKFTSFEAKKLFKLYKHAAKKREETKSHERTQHKPSHHTQRLPSDPQKHGAGDLAPQRDLKRPMDGGGPGGKVPRMDRAYSATSAHSGGRHSGSGDGYDPRRPSSFAHSERPVGSSKDRHDYGHRYHDTHRDRPSHHSSDYSRSHDRPSDHSRSHDQHSRSYERGADHHHSRSYDKRERRDDYHRSDTRDYSTESRHHSHRDRTSDPSSRHSAPSTSPKLSSTHDSKRYGEDKRTLDNDREKR</sequence>
<evidence type="ECO:0000256" key="3">
    <source>
        <dbReference type="ARBA" id="ARBA00022737"/>
    </source>
</evidence>
<gene>
    <name evidence="12" type="ORF">P5673_024022</name>
</gene>
<name>A0AAD9Q4E6_ACRCE</name>
<dbReference type="GO" id="GO:0003677">
    <property type="term" value="F:DNA binding"/>
    <property type="evidence" value="ECO:0007669"/>
    <property type="project" value="UniProtKB-KW"/>
</dbReference>
<accession>A0AAD9Q4E6</accession>
<evidence type="ECO:0000259" key="11">
    <source>
        <dbReference type="PROSITE" id="PS51194"/>
    </source>
</evidence>
<dbReference type="InterPro" id="IPR040793">
    <property type="entry name" value="CDH1_2_SANT_HL1"/>
</dbReference>
<evidence type="ECO:0000256" key="6">
    <source>
        <dbReference type="ARBA" id="ARBA00022840"/>
    </source>
</evidence>
<organism evidence="12 13">
    <name type="scientific">Acropora cervicornis</name>
    <name type="common">Staghorn coral</name>
    <dbReference type="NCBI Taxonomy" id="6130"/>
    <lineage>
        <taxon>Eukaryota</taxon>
        <taxon>Metazoa</taxon>
        <taxon>Cnidaria</taxon>
        <taxon>Anthozoa</taxon>
        <taxon>Hexacorallia</taxon>
        <taxon>Scleractinia</taxon>
        <taxon>Astrocoeniina</taxon>
        <taxon>Acroporidae</taxon>
        <taxon>Acropora</taxon>
    </lineage>
</organism>
<feature type="region of interest" description="Disordered" evidence="9">
    <location>
        <begin position="901"/>
        <end position="1030"/>
    </location>
</feature>
<feature type="domain" description="Helicase ATP-binding" evidence="10">
    <location>
        <begin position="68"/>
        <end position="209"/>
    </location>
</feature>
<keyword evidence="7" id="KW-0238">DNA-binding</keyword>
<dbReference type="PANTHER" id="PTHR45623">
    <property type="entry name" value="CHROMODOMAIN-HELICASE-DNA-BINDING PROTEIN 3-RELATED-RELATED"/>
    <property type="match status" value="1"/>
</dbReference>
<feature type="compositionally biased region" description="Basic and acidic residues" evidence="9">
    <location>
        <begin position="1332"/>
        <end position="1353"/>
    </location>
</feature>
<evidence type="ECO:0000259" key="10">
    <source>
        <dbReference type="PROSITE" id="PS51192"/>
    </source>
</evidence>
<evidence type="ECO:0000256" key="2">
    <source>
        <dbReference type="ARBA" id="ARBA00007025"/>
    </source>
</evidence>
<dbReference type="CDD" id="cd18793">
    <property type="entry name" value="SF2_C_SNF"/>
    <property type="match status" value="1"/>
</dbReference>
<dbReference type="InterPro" id="IPR001650">
    <property type="entry name" value="Helicase_C-like"/>
</dbReference>
<evidence type="ECO:0000256" key="7">
    <source>
        <dbReference type="ARBA" id="ARBA00023125"/>
    </source>
</evidence>
<dbReference type="Gene3D" id="3.40.50.300">
    <property type="entry name" value="P-loop containing nucleotide triphosphate hydrolases"/>
    <property type="match status" value="1"/>
</dbReference>
<dbReference type="Pfam" id="PF23588">
    <property type="entry name" value="HTH_CHD1_Hrp3"/>
    <property type="match status" value="1"/>
</dbReference>
<dbReference type="InterPro" id="IPR000330">
    <property type="entry name" value="SNF2_N"/>
</dbReference>
<dbReference type="SMART" id="SM01176">
    <property type="entry name" value="DUF4208"/>
    <property type="match status" value="1"/>
</dbReference>
<dbReference type="GO" id="GO:0005524">
    <property type="term" value="F:ATP binding"/>
    <property type="evidence" value="ECO:0007669"/>
    <property type="project" value="UniProtKB-KW"/>
</dbReference>
<dbReference type="SUPFAM" id="SSF52540">
    <property type="entry name" value="P-loop containing nucleoside triphosphate hydrolases"/>
    <property type="match status" value="2"/>
</dbReference>
<evidence type="ECO:0000313" key="12">
    <source>
        <dbReference type="EMBL" id="KAK2554562.1"/>
    </source>
</evidence>
<dbReference type="SMART" id="SM00487">
    <property type="entry name" value="DEXDc"/>
    <property type="match status" value="1"/>
</dbReference>
<dbReference type="PROSITE" id="PS51194">
    <property type="entry name" value="HELICASE_CTER"/>
    <property type="match status" value="1"/>
</dbReference>
<comment type="similarity">
    <text evidence="2">Belongs to the SNF2/RAD54 helicase family.</text>
</comment>
<dbReference type="GO" id="GO:0016887">
    <property type="term" value="F:ATP hydrolysis activity"/>
    <property type="evidence" value="ECO:0007669"/>
    <property type="project" value="TreeGrafter"/>
</dbReference>
<feature type="compositionally biased region" description="Basic and acidic residues" evidence="9">
    <location>
        <begin position="971"/>
        <end position="1000"/>
    </location>
</feature>
<feature type="compositionally biased region" description="Basic residues" evidence="9">
    <location>
        <begin position="674"/>
        <end position="683"/>
    </location>
</feature>
<feature type="compositionally biased region" description="Basic and acidic residues" evidence="9">
    <location>
        <begin position="1156"/>
        <end position="1174"/>
    </location>
</feature>
<feature type="domain" description="Helicase C-terminal" evidence="11">
    <location>
        <begin position="337"/>
        <end position="493"/>
    </location>
</feature>
<dbReference type="Pfam" id="PF00176">
    <property type="entry name" value="SNF2-rel_dom"/>
    <property type="match status" value="1"/>
</dbReference>
<dbReference type="PANTHER" id="PTHR45623:SF14">
    <property type="entry name" value="CHROMODOMAIN-HELICASE-DNA-BINDING PROTEIN 1"/>
    <property type="match status" value="1"/>
</dbReference>
<dbReference type="InterPro" id="IPR049730">
    <property type="entry name" value="SNF2/RAD54-like_C"/>
</dbReference>
<dbReference type="SMART" id="SM00490">
    <property type="entry name" value="HELICc"/>
    <property type="match status" value="1"/>
</dbReference>
<dbReference type="FunFam" id="3.40.50.300:FF:000130">
    <property type="entry name" value="Chromodomain-helicase-DNA-binding protein 2 isoform 1"/>
    <property type="match status" value="1"/>
</dbReference>
<feature type="compositionally biased region" description="Polar residues" evidence="9">
    <location>
        <begin position="1320"/>
        <end position="1331"/>
    </location>
</feature>
<dbReference type="Gene3D" id="3.40.50.10810">
    <property type="entry name" value="Tandem AAA-ATPase domain"/>
    <property type="match status" value="1"/>
</dbReference>
<dbReference type="InterPro" id="IPR014001">
    <property type="entry name" value="Helicase_ATP-bd"/>
</dbReference>
<keyword evidence="8" id="KW-0539">Nucleus</keyword>
<comment type="caution">
    <text evidence="12">The sequence shown here is derived from an EMBL/GenBank/DDBJ whole genome shotgun (WGS) entry which is preliminary data.</text>
</comment>
<keyword evidence="3" id="KW-0677">Repeat</keyword>
<reference evidence="12" key="2">
    <citation type="journal article" date="2023" name="Science">
        <title>Genomic signatures of disease resistance in endangered staghorn corals.</title>
        <authorList>
            <person name="Vollmer S.V."/>
            <person name="Selwyn J.D."/>
            <person name="Despard B.A."/>
            <person name="Roesel C.L."/>
        </authorList>
    </citation>
    <scope>NUCLEOTIDE SEQUENCE</scope>
    <source>
        <strain evidence="12">K2</strain>
    </source>
</reference>
<dbReference type="InterPro" id="IPR027417">
    <property type="entry name" value="P-loop_NTPase"/>
</dbReference>
<feature type="compositionally biased region" description="Basic and acidic residues" evidence="9">
    <location>
        <begin position="1208"/>
        <end position="1319"/>
    </location>
</feature>